<keyword evidence="2" id="KW-0496">Mitochondrion</keyword>
<evidence type="ECO:0000256" key="4">
    <source>
        <dbReference type="SAM" id="Phobius"/>
    </source>
</evidence>
<dbReference type="GO" id="GO:0031966">
    <property type="term" value="C:mitochondrial membrane"/>
    <property type="evidence" value="ECO:0007669"/>
    <property type="project" value="UniProtKB-SubCell"/>
</dbReference>
<dbReference type="AlphaFoldDB" id="A0A9N9GZI3"/>
<dbReference type="GO" id="GO:0015986">
    <property type="term" value="P:proton motive force-driven ATP synthesis"/>
    <property type="evidence" value="ECO:0007669"/>
    <property type="project" value="TreeGrafter"/>
</dbReference>
<dbReference type="OrthoDB" id="2094445at2759"/>
<feature type="transmembrane region" description="Helical" evidence="4">
    <location>
        <begin position="18"/>
        <end position="35"/>
    </location>
</feature>
<evidence type="ECO:0000313" key="5">
    <source>
        <dbReference type="EMBL" id="CAG8646397.1"/>
    </source>
</evidence>
<evidence type="ECO:0000256" key="3">
    <source>
        <dbReference type="ARBA" id="ARBA00023136"/>
    </source>
</evidence>
<dbReference type="Pfam" id="PF11022">
    <property type="entry name" value="ATP19"/>
    <property type="match status" value="1"/>
</dbReference>
<accession>A0A9N9GZI3</accession>
<sequence length="80" mass="8562">MGGGAVYMIAGRKIGSEYLAIATLSTIGLGVYAAVKRVQSKRPNPLTDSPPINASSAEEEAFIQEFLKSAEADENKKEHH</sequence>
<dbReference type="EMBL" id="CAJVQA010006787">
    <property type="protein sequence ID" value="CAG8646397.1"/>
    <property type="molecule type" value="Genomic_DNA"/>
</dbReference>
<dbReference type="PANTHER" id="PTHR28074">
    <property type="entry name" value="ATP SYNTHASE SUBUNIT K, MITOCHONDRIAL"/>
    <property type="match status" value="1"/>
</dbReference>
<evidence type="ECO:0000256" key="1">
    <source>
        <dbReference type="ARBA" id="ARBA00004325"/>
    </source>
</evidence>
<evidence type="ECO:0000256" key="2">
    <source>
        <dbReference type="ARBA" id="ARBA00023128"/>
    </source>
</evidence>
<keyword evidence="4" id="KW-1133">Transmembrane helix</keyword>
<name>A0A9N9GZI3_9GLOM</name>
<keyword evidence="3 4" id="KW-0472">Membrane</keyword>
<gene>
    <name evidence="5" type="ORF">CPELLU_LOCUS9112</name>
</gene>
<dbReference type="Proteomes" id="UP000789759">
    <property type="component" value="Unassembled WGS sequence"/>
</dbReference>
<dbReference type="PANTHER" id="PTHR28074:SF1">
    <property type="entry name" value="ATP SYNTHASE SUBUNIT K, MITOCHONDRIAL"/>
    <property type="match status" value="1"/>
</dbReference>
<keyword evidence="4" id="KW-0812">Transmembrane</keyword>
<protein>
    <submittedName>
        <fullName evidence="5">13636_t:CDS:1</fullName>
    </submittedName>
</protein>
<proteinExistence type="predicted"/>
<reference evidence="5" key="1">
    <citation type="submission" date="2021-06" db="EMBL/GenBank/DDBJ databases">
        <authorList>
            <person name="Kallberg Y."/>
            <person name="Tangrot J."/>
            <person name="Rosling A."/>
        </authorList>
    </citation>
    <scope>NUCLEOTIDE SEQUENCE</scope>
    <source>
        <strain evidence="5">FL966</strain>
    </source>
</reference>
<organism evidence="5 6">
    <name type="scientific">Cetraspora pellucida</name>
    <dbReference type="NCBI Taxonomy" id="1433469"/>
    <lineage>
        <taxon>Eukaryota</taxon>
        <taxon>Fungi</taxon>
        <taxon>Fungi incertae sedis</taxon>
        <taxon>Mucoromycota</taxon>
        <taxon>Glomeromycotina</taxon>
        <taxon>Glomeromycetes</taxon>
        <taxon>Diversisporales</taxon>
        <taxon>Gigasporaceae</taxon>
        <taxon>Cetraspora</taxon>
    </lineage>
</organism>
<dbReference type="InterPro" id="IPR021278">
    <property type="entry name" value="ATP19"/>
</dbReference>
<comment type="caution">
    <text evidence="5">The sequence shown here is derived from an EMBL/GenBank/DDBJ whole genome shotgun (WGS) entry which is preliminary data.</text>
</comment>
<evidence type="ECO:0000313" key="6">
    <source>
        <dbReference type="Proteomes" id="UP000789759"/>
    </source>
</evidence>
<comment type="subcellular location">
    <subcellularLocation>
        <location evidence="1">Mitochondrion membrane</location>
    </subcellularLocation>
</comment>
<keyword evidence="6" id="KW-1185">Reference proteome</keyword>